<accession>A0A0A9D599</accession>
<dbReference type="AlphaFoldDB" id="A0A0A9D599"/>
<sequence>MVQLQICNHRGANNLTRICSHILNSLSTQPTRPLEIRHTNSSFVIVGLLQHKLNWCILWASYSFNHEKYIINGASS</sequence>
<proteinExistence type="predicted"/>
<evidence type="ECO:0000313" key="1">
    <source>
        <dbReference type="EMBL" id="JAD81868.1"/>
    </source>
</evidence>
<reference evidence="1" key="2">
    <citation type="journal article" date="2015" name="Data Brief">
        <title>Shoot transcriptome of the giant reed, Arundo donax.</title>
        <authorList>
            <person name="Barrero R.A."/>
            <person name="Guerrero F.D."/>
            <person name="Moolhuijzen P."/>
            <person name="Goolsby J.A."/>
            <person name="Tidwell J."/>
            <person name="Bellgard S.E."/>
            <person name="Bellgard M.I."/>
        </authorList>
    </citation>
    <scope>NUCLEOTIDE SEQUENCE</scope>
    <source>
        <tissue evidence="1">Shoot tissue taken approximately 20 cm above the soil surface</tissue>
    </source>
</reference>
<protein>
    <submittedName>
        <fullName evidence="1">Uncharacterized protein</fullName>
    </submittedName>
</protein>
<name>A0A0A9D599_ARUDO</name>
<organism evidence="1">
    <name type="scientific">Arundo donax</name>
    <name type="common">Giant reed</name>
    <name type="synonym">Donax arundinaceus</name>
    <dbReference type="NCBI Taxonomy" id="35708"/>
    <lineage>
        <taxon>Eukaryota</taxon>
        <taxon>Viridiplantae</taxon>
        <taxon>Streptophyta</taxon>
        <taxon>Embryophyta</taxon>
        <taxon>Tracheophyta</taxon>
        <taxon>Spermatophyta</taxon>
        <taxon>Magnoliopsida</taxon>
        <taxon>Liliopsida</taxon>
        <taxon>Poales</taxon>
        <taxon>Poaceae</taxon>
        <taxon>PACMAD clade</taxon>
        <taxon>Arundinoideae</taxon>
        <taxon>Arundineae</taxon>
        <taxon>Arundo</taxon>
    </lineage>
</organism>
<reference evidence="1" key="1">
    <citation type="submission" date="2014-09" db="EMBL/GenBank/DDBJ databases">
        <authorList>
            <person name="Magalhaes I.L.F."/>
            <person name="Oliveira U."/>
            <person name="Santos F.R."/>
            <person name="Vidigal T.H.D.A."/>
            <person name="Brescovit A.D."/>
            <person name="Santos A.J."/>
        </authorList>
    </citation>
    <scope>NUCLEOTIDE SEQUENCE</scope>
    <source>
        <tissue evidence="1">Shoot tissue taken approximately 20 cm above the soil surface</tissue>
    </source>
</reference>
<dbReference type="EMBL" id="GBRH01216027">
    <property type="protein sequence ID" value="JAD81868.1"/>
    <property type="molecule type" value="Transcribed_RNA"/>
</dbReference>